<dbReference type="PANTHER" id="PTHR47143:SF3">
    <property type="entry name" value="PWWP DOMAIN-CONTAINING PROTEIN"/>
    <property type="match status" value="1"/>
</dbReference>
<dbReference type="SMART" id="SM00248">
    <property type="entry name" value="ANK"/>
    <property type="match status" value="12"/>
</dbReference>
<dbReference type="Proteomes" id="UP000549394">
    <property type="component" value="Unassembled WGS sequence"/>
</dbReference>
<dbReference type="AlphaFoldDB" id="A0A7I8VAB6"/>
<evidence type="ECO:0000256" key="1">
    <source>
        <dbReference type="ARBA" id="ARBA00004141"/>
    </source>
</evidence>
<dbReference type="PROSITE" id="PS50088">
    <property type="entry name" value="ANK_REPEAT"/>
    <property type="match status" value="4"/>
</dbReference>
<dbReference type="InterPro" id="IPR036770">
    <property type="entry name" value="Ankyrin_rpt-contain_sf"/>
</dbReference>
<dbReference type="InterPro" id="IPR005821">
    <property type="entry name" value="Ion_trans_dom"/>
</dbReference>
<keyword evidence="5" id="KW-0677">Repeat</keyword>
<feature type="repeat" description="ANK" evidence="11">
    <location>
        <begin position="349"/>
        <end position="381"/>
    </location>
</feature>
<evidence type="ECO:0000256" key="2">
    <source>
        <dbReference type="ARBA" id="ARBA00022448"/>
    </source>
</evidence>
<organism evidence="14 15">
    <name type="scientific">Dimorphilus gyrociliatus</name>
    <dbReference type="NCBI Taxonomy" id="2664684"/>
    <lineage>
        <taxon>Eukaryota</taxon>
        <taxon>Metazoa</taxon>
        <taxon>Spiralia</taxon>
        <taxon>Lophotrochozoa</taxon>
        <taxon>Annelida</taxon>
        <taxon>Polychaeta</taxon>
        <taxon>Polychaeta incertae sedis</taxon>
        <taxon>Dinophilidae</taxon>
        <taxon>Dimorphilus</taxon>
    </lineage>
</organism>
<evidence type="ECO:0000259" key="13">
    <source>
        <dbReference type="Pfam" id="PF00520"/>
    </source>
</evidence>
<feature type="domain" description="Ion transport" evidence="13">
    <location>
        <begin position="523"/>
        <end position="578"/>
    </location>
</feature>
<keyword evidence="8" id="KW-0406">Ion transport</keyword>
<keyword evidence="7 11" id="KW-0040">ANK repeat</keyword>
<dbReference type="PRINTS" id="PR01415">
    <property type="entry name" value="ANKYRIN"/>
</dbReference>
<dbReference type="Pfam" id="PF00520">
    <property type="entry name" value="Ion_trans"/>
    <property type="match status" value="1"/>
</dbReference>
<dbReference type="SUPFAM" id="SSF48403">
    <property type="entry name" value="Ankyrin repeat"/>
    <property type="match status" value="2"/>
</dbReference>
<dbReference type="EMBL" id="CAJFCJ010000001">
    <property type="protein sequence ID" value="CAD5111526.1"/>
    <property type="molecule type" value="Genomic_DNA"/>
</dbReference>
<evidence type="ECO:0000256" key="5">
    <source>
        <dbReference type="ARBA" id="ARBA00022737"/>
    </source>
</evidence>
<dbReference type="PROSITE" id="PS50297">
    <property type="entry name" value="ANK_REP_REGION"/>
    <property type="match status" value="3"/>
</dbReference>
<evidence type="ECO:0000256" key="12">
    <source>
        <dbReference type="SAM" id="Phobius"/>
    </source>
</evidence>
<feature type="transmembrane region" description="Helical" evidence="12">
    <location>
        <begin position="546"/>
        <end position="569"/>
    </location>
</feature>
<accession>A0A7I8VAB6</accession>
<protein>
    <submittedName>
        <fullName evidence="14">DgyrCDS829</fullName>
    </submittedName>
</protein>
<feature type="repeat" description="ANK" evidence="11">
    <location>
        <begin position="60"/>
        <end position="96"/>
    </location>
</feature>
<sequence length="653" mass="73634">MLIDNDANVEAKDNEGTTSLHVALSTNWNGGKSRLQMSFLKRLCAASKNKTTFVNVRNSLGKTALHLAFEHFPYIPLPAVVRELIKYGANVNILCSHFKTVTSALHIACAKTLNDVKVQDAYKKAAEVLIKTGTFVNLEDSQMNSPLHLVADSKNGVLAEYLIDLEEIDLKVTDADFRTPLLRASASGHDRMIVKILSKSVQFLKDRDKFGRNPLHLSCENGHLSTTQLLFECLKNHSMEMELTSVDKFGRNCLLTAAKNGHLEIVNFLAKVSDLKLDVSQQDEQLNTALHHAALNNHLNICSEYSISCYHKNEDFDTPLHIACAKGHLEIVKTFLNQCPLIVNDRNFDGWSPLHFAASNGFSDIVELLIDSNADVNIKEKLGLKTPLHIACEKGRIEVVECLLQRGAEADAKDSKGDNCLDYCYKNNYESCAILIVNSKNWRKSIRSMKNLIEYMPNVAELVLNQCITIEVYKDDDSQLRNKKFIEFDYELINKDKKKLDHPLYAIAKSENETLLNHPLTSVMMIGEMDFGDLFEMESHRNFTSYIIFVIFLILMAIIVMNLLTGLAVDDVNALRKKAVARKLSLQIDLALGIEESLPKFIKKKQQIKSERFFFDRKETWSTKLFDGLSGLKGIINAGKELCRKGYLLSCYS</sequence>
<gene>
    <name evidence="14" type="ORF">DGYR_LOCUS813</name>
</gene>
<reference evidence="14 15" key="1">
    <citation type="submission" date="2020-08" db="EMBL/GenBank/DDBJ databases">
        <authorList>
            <person name="Hejnol A."/>
        </authorList>
    </citation>
    <scope>NUCLEOTIDE SEQUENCE [LARGE SCALE GENOMIC DNA]</scope>
</reference>
<dbReference type="Pfam" id="PF12796">
    <property type="entry name" value="Ank_2"/>
    <property type="match status" value="3"/>
</dbReference>
<dbReference type="GO" id="GO:1902495">
    <property type="term" value="C:transmembrane transporter complex"/>
    <property type="evidence" value="ECO:0007669"/>
    <property type="project" value="TreeGrafter"/>
</dbReference>
<comment type="caution">
    <text evidence="14">The sequence shown here is derived from an EMBL/GenBank/DDBJ whole genome shotgun (WGS) entry which is preliminary data.</text>
</comment>
<evidence type="ECO:0000256" key="10">
    <source>
        <dbReference type="ARBA" id="ARBA00023303"/>
    </source>
</evidence>
<evidence type="ECO:0000256" key="7">
    <source>
        <dbReference type="ARBA" id="ARBA00023043"/>
    </source>
</evidence>
<feature type="repeat" description="ANK" evidence="11">
    <location>
        <begin position="315"/>
        <end position="337"/>
    </location>
</feature>
<evidence type="ECO:0000256" key="4">
    <source>
        <dbReference type="ARBA" id="ARBA00022692"/>
    </source>
</evidence>
<dbReference type="Gene3D" id="1.25.40.20">
    <property type="entry name" value="Ankyrin repeat-containing domain"/>
    <property type="match status" value="3"/>
</dbReference>
<evidence type="ECO:0000256" key="8">
    <source>
        <dbReference type="ARBA" id="ARBA00023065"/>
    </source>
</evidence>
<proteinExistence type="predicted"/>
<dbReference type="InterPro" id="IPR002110">
    <property type="entry name" value="Ankyrin_rpt"/>
</dbReference>
<evidence type="ECO:0000256" key="9">
    <source>
        <dbReference type="ARBA" id="ARBA00023136"/>
    </source>
</evidence>
<dbReference type="PANTHER" id="PTHR47143">
    <property type="entry name" value="TRANSIENT RECEPTOR POTENTIAL CATION CHANNEL PROTEIN PAINLESS"/>
    <property type="match status" value="1"/>
</dbReference>
<keyword evidence="15" id="KW-1185">Reference proteome</keyword>
<name>A0A7I8VAB6_9ANNE</name>
<keyword evidence="2" id="KW-0813">Transport</keyword>
<evidence type="ECO:0000313" key="14">
    <source>
        <dbReference type="EMBL" id="CAD5111526.1"/>
    </source>
</evidence>
<evidence type="ECO:0000256" key="6">
    <source>
        <dbReference type="ARBA" id="ARBA00022989"/>
    </source>
</evidence>
<keyword evidence="9 12" id="KW-0472">Membrane</keyword>
<evidence type="ECO:0000256" key="3">
    <source>
        <dbReference type="ARBA" id="ARBA00022606"/>
    </source>
</evidence>
<dbReference type="OrthoDB" id="1661883at2759"/>
<evidence type="ECO:0000313" key="15">
    <source>
        <dbReference type="Proteomes" id="UP000549394"/>
    </source>
</evidence>
<dbReference type="InterPro" id="IPR052076">
    <property type="entry name" value="TRP_cation_channel"/>
</dbReference>
<dbReference type="GO" id="GO:0005216">
    <property type="term" value="F:monoatomic ion channel activity"/>
    <property type="evidence" value="ECO:0007669"/>
    <property type="project" value="InterPro"/>
</dbReference>
<keyword evidence="3" id="KW-0716">Sensory transduction</keyword>
<keyword evidence="10" id="KW-0407">Ion channel</keyword>
<keyword evidence="4 12" id="KW-0812">Transmembrane</keyword>
<dbReference type="Pfam" id="PF00023">
    <property type="entry name" value="Ank"/>
    <property type="match status" value="1"/>
</dbReference>
<comment type="subcellular location">
    <subcellularLocation>
        <location evidence="1">Membrane</location>
        <topology evidence="1">Multi-pass membrane protein</topology>
    </subcellularLocation>
</comment>
<evidence type="ECO:0000256" key="11">
    <source>
        <dbReference type="PROSITE-ProRule" id="PRU00023"/>
    </source>
</evidence>
<feature type="repeat" description="ANK" evidence="11">
    <location>
        <begin position="383"/>
        <end position="415"/>
    </location>
</feature>
<keyword evidence="6 12" id="KW-1133">Transmembrane helix</keyword>